<dbReference type="GO" id="GO:0003723">
    <property type="term" value="F:RNA binding"/>
    <property type="evidence" value="ECO:0007669"/>
    <property type="project" value="UniProtKB-UniRule"/>
</dbReference>
<keyword evidence="10 11" id="KW-0539">Nucleus</keyword>
<comment type="catalytic activity">
    <reaction evidence="11">
        <text>RNA(n) + ATP = RNA(n)-3'-adenine ribonucleotide + diphosphate</text>
        <dbReference type="Rhea" id="RHEA:11332"/>
        <dbReference type="Rhea" id="RHEA-COMP:14527"/>
        <dbReference type="Rhea" id="RHEA-COMP:17347"/>
        <dbReference type="ChEBI" id="CHEBI:30616"/>
        <dbReference type="ChEBI" id="CHEBI:33019"/>
        <dbReference type="ChEBI" id="CHEBI:140395"/>
        <dbReference type="ChEBI" id="CHEBI:173115"/>
        <dbReference type="EC" id="2.7.7.19"/>
    </reaction>
</comment>
<dbReference type="OMA" id="RMDEERT"/>
<keyword evidence="7 11" id="KW-0547">Nucleotide-binding</keyword>
<dbReference type="Gene3D" id="1.10.1410.10">
    <property type="match status" value="1"/>
</dbReference>
<dbReference type="Proteomes" id="UP000007800">
    <property type="component" value="Unassembled WGS sequence"/>
</dbReference>
<dbReference type="RefSeq" id="XP_002785971.1">
    <property type="nucleotide sequence ID" value="XM_002785925.1"/>
</dbReference>
<keyword evidence="8 11" id="KW-0067">ATP-binding</keyword>
<dbReference type="GO" id="GO:0046872">
    <property type="term" value="F:metal ion binding"/>
    <property type="evidence" value="ECO:0007669"/>
    <property type="project" value="UniProtKB-KW"/>
</dbReference>
<feature type="domain" description="Poly(A) polymerase central" evidence="16">
    <location>
        <begin position="228"/>
        <end position="357"/>
    </location>
</feature>
<dbReference type="InterPro" id="IPR007012">
    <property type="entry name" value="PolA_pol_cen_dom"/>
</dbReference>
<name>C5KD18_PERM5</name>
<dbReference type="EMBL" id="GG671995">
    <property type="protein sequence ID" value="EER17767.1"/>
    <property type="molecule type" value="Genomic_DNA"/>
</dbReference>
<evidence type="ECO:0000256" key="14">
    <source>
        <dbReference type="SAM" id="MobiDB-lite"/>
    </source>
</evidence>
<dbReference type="OrthoDB" id="412748at2759"/>
<feature type="domain" description="Poly(A) polymerase RNA-binding" evidence="15">
    <location>
        <begin position="377"/>
        <end position="417"/>
    </location>
</feature>
<dbReference type="Gene3D" id="3.30.460.10">
    <property type="entry name" value="Beta Polymerase, domain 2"/>
    <property type="match status" value="1"/>
</dbReference>
<evidence type="ECO:0000259" key="17">
    <source>
        <dbReference type="Pfam" id="PF20750"/>
    </source>
</evidence>
<dbReference type="SUPFAM" id="SSF81631">
    <property type="entry name" value="PAP/OAS1 substrate-binding domain"/>
    <property type="match status" value="1"/>
</dbReference>
<evidence type="ECO:0000256" key="12">
    <source>
        <dbReference type="PIRSR" id="PIRSR018425-1"/>
    </source>
</evidence>
<evidence type="ECO:0000256" key="4">
    <source>
        <dbReference type="ARBA" id="ARBA00022664"/>
    </source>
</evidence>
<evidence type="ECO:0000256" key="6">
    <source>
        <dbReference type="ARBA" id="ARBA00022723"/>
    </source>
</evidence>
<dbReference type="Pfam" id="PF04926">
    <property type="entry name" value="PAP_RNA-bind"/>
    <property type="match status" value="1"/>
</dbReference>
<dbReference type="InterPro" id="IPR043519">
    <property type="entry name" value="NT_sf"/>
</dbReference>
<evidence type="ECO:0000256" key="8">
    <source>
        <dbReference type="ARBA" id="ARBA00022840"/>
    </source>
</evidence>
<keyword evidence="4 11" id="KW-0507">mRNA processing</keyword>
<feature type="binding site" evidence="13">
    <location>
        <position position="123"/>
    </location>
    <ligand>
        <name>Mg(2+)</name>
        <dbReference type="ChEBI" id="CHEBI:18420"/>
        <label>2</label>
        <note>catalytic</note>
    </ligand>
</feature>
<comment type="function">
    <text evidence="11">Polymerase that creates the 3'-poly(A) tail of mRNA's.</text>
</comment>
<dbReference type="GO" id="GO:1990817">
    <property type="term" value="F:poly(A) RNA polymerase activity"/>
    <property type="evidence" value="ECO:0007669"/>
    <property type="project" value="UniProtKB-UniRule"/>
</dbReference>
<comment type="cofactor">
    <cofactor evidence="13">
        <name>Mg(2+)</name>
        <dbReference type="ChEBI" id="CHEBI:18420"/>
    </cofactor>
    <text evidence="13">Binds 2 magnesium ions. Also active with manganese.</text>
</comment>
<evidence type="ECO:0000313" key="19">
    <source>
        <dbReference type="Proteomes" id="UP000007800"/>
    </source>
</evidence>
<organism evidence="19">
    <name type="scientific">Perkinsus marinus (strain ATCC 50983 / TXsc)</name>
    <dbReference type="NCBI Taxonomy" id="423536"/>
    <lineage>
        <taxon>Eukaryota</taxon>
        <taxon>Sar</taxon>
        <taxon>Alveolata</taxon>
        <taxon>Perkinsozoa</taxon>
        <taxon>Perkinsea</taxon>
        <taxon>Perkinsida</taxon>
        <taxon>Perkinsidae</taxon>
        <taxon>Perkinsus</taxon>
    </lineage>
</organism>
<evidence type="ECO:0000256" key="5">
    <source>
        <dbReference type="ARBA" id="ARBA00022679"/>
    </source>
</evidence>
<evidence type="ECO:0000256" key="1">
    <source>
        <dbReference type="ARBA" id="ARBA00001936"/>
    </source>
</evidence>
<reference evidence="18 19" key="1">
    <citation type="submission" date="2008-07" db="EMBL/GenBank/DDBJ databases">
        <authorList>
            <person name="El-Sayed N."/>
            <person name="Caler E."/>
            <person name="Inman J."/>
            <person name="Amedeo P."/>
            <person name="Hass B."/>
            <person name="Wortman J."/>
        </authorList>
    </citation>
    <scope>NUCLEOTIDE SEQUENCE [LARGE SCALE GENOMIC DNA]</scope>
    <source>
        <strain evidence="19">ATCC 50983 / TXsc</strain>
    </source>
</reference>
<keyword evidence="19" id="KW-1185">Reference proteome</keyword>
<keyword evidence="6 13" id="KW-0479">Metal-binding</keyword>
<dbReference type="InParanoid" id="C5KD18"/>
<feature type="binding site" evidence="12">
    <location>
        <position position="246"/>
    </location>
    <ligand>
        <name>ATP</name>
        <dbReference type="ChEBI" id="CHEBI:30616"/>
    </ligand>
</feature>
<feature type="domain" description="Poly(A) polymerase nucleotidyltransferase" evidence="17">
    <location>
        <begin position="36"/>
        <end position="223"/>
    </location>
</feature>
<feature type="region of interest" description="Disordered" evidence="14">
    <location>
        <begin position="1"/>
        <end position="45"/>
    </location>
</feature>
<evidence type="ECO:0000259" key="15">
    <source>
        <dbReference type="Pfam" id="PF04926"/>
    </source>
</evidence>
<feature type="binding site" evidence="13">
    <location>
        <position position="121"/>
    </location>
    <ligand>
        <name>Mg(2+)</name>
        <dbReference type="ChEBI" id="CHEBI:18420"/>
        <label>2</label>
        <note>catalytic</note>
    </ligand>
</feature>
<dbReference type="Pfam" id="PF20750">
    <property type="entry name" value="PAP_NTPase"/>
    <property type="match status" value="1"/>
</dbReference>
<evidence type="ECO:0000313" key="18">
    <source>
        <dbReference type="EMBL" id="EER17767.1"/>
    </source>
</evidence>
<dbReference type="InterPro" id="IPR014492">
    <property type="entry name" value="PolyA_polymerase"/>
</dbReference>
<evidence type="ECO:0000256" key="2">
    <source>
        <dbReference type="ARBA" id="ARBA00004123"/>
    </source>
</evidence>
<feature type="binding site" evidence="12">
    <location>
        <begin position="108"/>
        <end position="110"/>
    </location>
    <ligand>
        <name>ATP</name>
        <dbReference type="ChEBI" id="CHEBI:30616"/>
    </ligand>
</feature>
<feature type="compositionally biased region" description="Pro residues" evidence="14">
    <location>
        <begin position="20"/>
        <end position="38"/>
    </location>
</feature>
<comment type="cofactor">
    <cofactor evidence="1">
        <name>Mn(2+)</name>
        <dbReference type="ChEBI" id="CHEBI:29035"/>
    </cofactor>
</comment>
<feature type="binding site" evidence="12">
    <location>
        <position position="237"/>
    </location>
    <ligand>
        <name>ATP</name>
        <dbReference type="ChEBI" id="CHEBI:30616"/>
    </ligand>
</feature>
<evidence type="ECO:0000256" key="13">
    <source>
        <dbReference type="PIRSR" id="PIRSR018425-2"/>
    </source>
</evidence>
<evidence type="ECO:0000256" key="10">
    <source>
        <dbReference type="ARBA" id="ARBA00023242"/>
    </source>
</evidence>
<evidence type="ECO:0000256" key="7">
    <source>
        <dbReference type="ARBA" id="ARBA00022741"/>
    </source>
</evidence>
<evidence type="ECO:0000259" key="16">
    <source>
        <dbReference type="Pfam" id="PF04928"/>
    </source>
</evidence>
<dbReference type="Pfam" id="PF04928">
    <property type="entry name" value="PAP_central"/>
    <property type="match status" value="1"/>
</dbReference>
<dbReference type="InterPro" id="IPR011068">
    <property type="entry name" value="NuclTrfase_I-like_C"/>
</dbReference>
<dbReference type="GO" id="GO:0006397">
    <property type="term" value="P:mRNA processing"/>
    <property type="evidence" value="ECO:0007669"/>
    <property type="project" value="UniProtKB-KW"/>
</dbReference>
<protein>
    <recommendedName>
        <fullName evidence="11">Poly(A) polymerase</fullName>
        <ecNumber evidence="11">2.7.7.19</ecNumber>
    </recommendedName>
</protein>
<dbReference type="GO" id="GO:0031123">
    <property type="term" value="P:RNA 3'-end processing"/>
    <property type="evidence" value="ECO:0007669"/>
    <property type="project" value="InterPro"/>
</dbReference>
<feature type="binding site" evidence="13">
    <location>
        <position position="123"/>
    </location>
    <ligand>
        <name>Mg(2+)</name>
        <dbReference type="ChEBI" id="CHEBI:18420"/>
        <label>1</label>
        <note>catalytic</note>
    </ligand>
</feature>
<dbReference type="Gene3D" id="3.30.70.590">
    <property type="entry name" value="Poly(A) polymerase predicted RNA binding domain"/>
    <property type="match status" value="1"/>
</dbReference>
<dbReference type="InterPro" id="IPR048840">
    <property type="entry name" value="PolA_pol_NTPase"/>
</dbReference>
<feature type="binding site" evidence="12">
    <location>
        <begin position="121"/>
        <end position="123"/>
    </location>
    <ligand>
        <name>ATP</name>
        <dbReference type="ChEBI" id="CHEBI:30616"/>
    </ligand>
</feature>
<evidence type="ECO:0000256" key="9">
    <source>
        <dbReference type="ARBA" id="ARBA00022842"/>
    </source>
</evidence>
<dbReference type="GO" id="GO:0005524">
    <property type="term" value="F:ATP binding"/>
    <property type="evidence" value="ECO:0007669"/>
    <property type="project" value="UniProtKB-UniRule"/>
</dbReference>
<accession>C5KD18</accession>
<gene>
    <name evidence="18" type="ORF">Pmar_PMAR023697</name>
</gene>
<dbReference type="SUPFAM" id="SSF55003">
    <property type="entry name" value="PAP/Archaeal CCA-adding enzyme, C-terminal domain"/>
    <property type="match status" value="1"/>
</dbReference>
<dbReference type="GeneID" id="9086926"/>
<evidence type="ECO:0000256" key="3">
    <source>
        <dbReference type="ARBA" id="ARBA00010912"/>
    </source>
</evidence>
<dbReference type="SUPFAM" id="SSF81301">
    <property type="entry name" value="Nucleotidyltransferase"/>
    <property type="match status" value="1"/>
</dbReference>
<evidence type="ECO:0000256" key="11">
    <source>
        <dbReference type="PIRNR" id="PIRNR018425"/>
    </source>
</evidence>
<keyword evidence="9 13" id="KW-0460">Magnesium</keyword>
<dbReference type="InterPro" id="IPR007010">
    <property type="entry name" value="PolA_pol_RNA-bd_dom"/>
</dbReference>
<feature type="binding site" evidence="12">
    <location>
        <position position="117"/>
    </location>
    <ligand>
        <name>ATP</name>
        <dbReference type="ChEBI" id="CHEBI:30616"/>
    </ligand>
</feature>
<comment type="similarity">
    <text evidence="3 11">Belongs to the poly(A) polymerase family.</text>
</comment>
<feature type="binding site" evidence="12">
    <location>
        <begin position="255"/>
        <end position="256"/>
    </location>
    <ligand>
        <name>ATP</name>
        <dbReference type="ChEBI" id="CHEBI:30616"/>
    </ligand>
</feature>
<dbReference type="PANTHER" id="PTHR10682:SF10">
    <property type="entry name" value="POLYNUCLEOTIDE ADENYLYLTRANSFERASE"/>
    <property type="match status" value="1"/>
</dbReference>
<proteinExistence type="inferred from homology"/>
<dbReference type="CDD" id="cd05402">
    <property type="entry name" value="NT_PAP_TUTase"/>
    <property type="match status" value="1"/>
</dbReference>
<feature type="binding site" evidence="13">
    <location>
        <position position="121"/>
    </location>
    <ligand>
        <name>Mg(2+)</name>
        <dbReference type="ChEBI" id="CHEBI:18420"/>
        <label>1</label>
        <note>catalytic</note>
    </ligand>
</feature>
<dbReference type="PIRSF" id="PIRSF018425">
    <property type="entry name" value="PolyA_polymerase"/>
    <property type="match status" value="1"/>
</dbReference>
<dbReference type="GO" id="GO:0005634">
    <property type="term" value="C:nucleus"/>
    <property type="evidence" value="ECO:0007669"/>
    <property type="project" value="UniProtKB-SubCell"/>
</dbReference>
<feature type="binding site" evidence="13">
    <location>
        <position position="176"/>
    </location>
    <ligand>
        <name>Mg(2+)</name>
        <dbReference type="ChEBI" id="CHEBI:18420"/>
        <label>2</label>
        <note>catalytic</note>
    </ligand>
</feature>
<sequence>MSGRGVIAGVGSSTSSSSQSPPPPPTANTSLPPWPGVTPPVSENYPTRADYEATEELRHFIENRAPPESSHGMLKRYEVLVEIERMVNKWIYDVSAGEIQSKARVLTFGSFRLGVITPMSDIDTLVLLPNSISRDDFFTDFVETMLNRSPHVTECNPVPAAHVPIIKVKYRGICMDILAACVPTHVLSGDVDSVQEELIYDVEKRCMKSMNGIRVADKMLSLVVDTQTFRLATRVIKYWAQQRLIYSNAIGYMGGVSWAVMVGRVCQLYPNYSAKQIVERFFFVYARWQWTATRDYGNSNVPLRRYTSDRHHVMPVITPIFPTHNTTYNVQESNKRVIVREIKRGREIMELMSMNKSSGATKGNEVTWADLCAPFPFFQVYRQFLLLEISAETEKAFLKFKGLVESRIRVLVKNLETCCGHKVLPQPHPVMFPRGPLGADAIPGEAPTFLGAFVLGITFDHIATDDLAASAEVSKEIKTACDGFAEHITQAALSDEWDSFRGQFK</sequence>
<dbReference type="AlphaFoldDB" id="C5KD18"/>
<dbReference type="EC" id="2.7.7.19" evidence="11"/>
<feature type="binding site" evidence="12">
    <location>
        <position position="176"/>
    </location>
    <ligand>
        <name>ATP</name>
        <dbReference type="ChEBI" id="CHEBI:30616"/>
    </ligand>
</feature>
<dbReference type="PANTHER" id="PTHR10682">
    <property type="entry name" value="POLY A POLYMERASE"/>
    <property type="match status" value="1"/>
</dbReference>
<keyword evidence="5 11" id="KW-0808">Transferase</keyword>
<comment type="subcellular location">
    <subcellularLocation>
        <location evidence="2 11">Nucleus</location>
    </subcellularLocation>
</comment>